<evidence type="ECO:0000313" key="1">
    <source>
        <dbReference type="EMBL" id="KMU52782.1"/>
    </source>
</evidence>
<evidence type="ECO:0000313" key="2">
    <source>
        <dbReference type="Proteomes" id="UP000037482"/>
    </source>
</evidence>
<gene>
    <name evidence="1" type="ORF">AB868_03538</name>
</gene>
<dbReference type="RefSeq" id="WP_049295844.1">
    <property type="nucleotide sequence ID" value="NZ_JAGSRP010000001.1"/>
</dbReference>
<reference evidence="1 2" key="1">
    <citation type="submission" date="2015-06" db="EMBL/GenBank/DDBJ databases">
        <title>Draft Genome of Serratia marcescens Strain AH0650_Sm1.</title>
        <authorList>
            <person name="Wan Y."/>
            <person name="Gorrie C."/>
            <person name="Holt K."/>
        </authorList>
    </citation>
    <scope>NUCLEOTIDE SEQUENCE [LARGE SCALE GENOMIC DNA]</scope>
    <source>
        <strain evidence="1 2">AH0650_Sm1</strain>
    </source>
</reference>
<dbReference type="EMBL" id="LFJS01000012">
    <property type="protein sequence ID" value="KMU52782.1"/>
    <property type="molecule type" value="Genomic_DNA"/>
</dbReference>
<sequence length="85" mass="9654">MHMYKTVGQEMRNKADADLHNFMLNSARTEAKADAAVSFSSHLDRLATHAAVNHLSCVEIIELLRQESEKFDHEGRAHKQELKHG</sequence>
<protein>
    <recommendedName>
        <fullName evidence="3">DUF2732 family protein</fullName>
    </recommendedName>
</protein>
<accession>A0A656VKB7</accession>
<evidence type="ECO:0008006" key="3">
    <source>
        <dbReference type="Google" id="ProtNLM"/>
    </source>
</evidence>
<name>A0A656VKB7_SERMA</name>
<proteinExistence type="predicted"/>
<dbReference type="AlphaFoldDB" id="A0A656VKB7"/>
<dbReference type="Proteomes" id="UP000037482">
    <property type="component" value="Unassembled WGS sequence"/>
</dbReference>
<comment type="caution">
    <text evidence="1">The sequence shown here is derived from an EMBL/GenBank/DDBJ whole genome shotgun (WGS) entry which is preliminary data.</text>
</comment>
<dbReference type="Pfam" id="PF10809">
    <property type="entry name" value="DUF2732"/>
    <property type="match status" value="1"/>
</dbReference>
<organism evidence="1 2">
    <name type="scientific">Serratia marcescens</name>
    <dbReference type="NCBI Taxonomy" id="615"/>
    <lineage>
        <taxon>Bacteria</taxon>
        <taxon>Pseudomonadati</taxon>
        <taxon>Pseudomonadota</taxon>
        <taxon>Gammaproteobacteria</taxon>
        <taxon>Enterobacterales</taxon>
        <taxon>Yersiniaceae</taxon>
        <taxon>Serratia</taxon>
    </lineage>
</organism>
<dbReference type="InterPro" id="IPR020126">
    <property type="entry name" value="DUF2732"/>
</dbReference>